<keyword evidence="1" id="KW-0805">Transcription regulation</keyword>
<sequence length="556" mass="62218">MANPLFSLEAFHSNGGQEIDLPGFGRAGKATNSKDGMHSDLVCMEIQPSQEATEFNAGPNYHLESSWVDSTMELVELKGITKEHVEHKKEKARPISCATLELLRSYITGCKRLNGEKLIDLSNEAACPKGGRRLSTKDVMRVASAHIMELSVQIESGLSTLGHPSVSILPSLTDEEIKDVELAHLLLATADKISNQQYDEAYKLLTQCCYLSSNVGNPVQRVVYYFAGALLEKIDRETGTISSRGVEEIAKWRENIHEALIGPHPAHLAWLERLPFPQIIQFTEIQAILDNVGSAKKIHVIDLGPGIGIQWAALIQALAVRVAYPFEHLKISVVGTSAENIMKIRKWLVSFAKTLNLPFSFKAVVVSDMKDIKEDLFELDANEVVGVYAHFTLRTMLARPDCLENLMKVIKKLNPSIMIVTEVEVKHNSPSFINRFTKVLFHYCALFDCLDTYMDSNDTNRMLVEDNFFSLDIRCMIATEGSESIIMNVENDDWRSFFKRFGFEETELSQRSLDQANLVVKQVAHGSYCTLGLNGKALTVGWRGAPLFYVSAWKLN</sequence>
<dbReference type="InterPro" id="IPR005202">
    <property type="entry name" value="TF_GRAS"/>
</dbReference>
<evidence type="ECO:0000313" key="5">
    <source>
        <dbReference type="Proteomes" id="UP000283530"/>
    </source>
</evidence>
<dbReference type="EMBL" id="QPKB01000010">
    <property type="protein sequence ID" value="RWR94221.1"/>
    <property type="molecule type" value="Genomic_DNA"/>
</dbReference>
<proteinExistence type="inferred from homology"/>
<feature type="short sequence motif" description="VHIID" evidence="3">
    <location>
        <begin position="298"/>
        <end position="302"/>
    </location>
</feature>
<protein>
    <submittedName>
        <fullName evidence="4">DELLA protein RGL1-like protein</fullName>
    </submittedName>
</protein>
<comment type="caution">
    <text evidence="3">Lacks conserved residue(s) required for the propagation of feature annotation.</text>
</comment>
<dbReference type="Pfam" id="PF03514">
    <property type="entry name" value="GRAS"/>
    <property type="match status" value="1"/>
</dbReference>
<feature type="region of interest" description="SAW" evidence="3">
    <location>
        <begin position="478"/>
        <end position="554"/>
    </location>
</feature>
<keyword evidence="2" id="KW-0804">Transcription</keyword>
<organism evidence="4 5">
    <name type="scientific">Cinnamomum micranthum f. kanehirae</name>
    <dbReference type="NCBI Taxonomy" id="337451"/>
    <lineage>
        <taxon>Eukaryota</taxon>
        <taxon>Viridiplantae</taxon>
        <taxon>Streptophyta</taxon>
        <taxon>Embryophyta</taxon>
        <taxon>Tracheophyta</taxon>
        <taxon>Spermatophyta</taxon>
        <taxon>Magnoliopsida</taxon>
        <taxon>Magnoliidae</taxon>
        <taxon>Laurales</taxon>
        <taxon>Lauraceae</taxon>
        <taxon>Cinnamomum</taxon>
    </lineage>
</organism>
<feature type="region of interest" description="Leucine repeat II (LRII)" evidence="3">
    <location>
        <begin position="343"/>
        <end position="375"/>
    </location>
</feature>
<evidence type="ECO:0000313" key="4">
    <source>
        <dbReference type="EMBL" id="RWR94221.1"/>
    </source>
</evidence>
<dbReference type="AlphaFoldDB" id="A0A3S3NFR1"/>
<dbReference type="PANTHER" id="PTHR31636">
    <property type="entry name" value="OSJNBA0084A10.13 PROTEIN-RELATED"/>
    <property type="match status" value="1"/>
</dbReference>
<dbReference type="Proteomes" id="UP000283530">
    <property type="component" value="Unassembled WGS sequence"/>
</dbReference>
<evidence type="ECO:0000256" key="3">
    <source>
        <dbReference type="PROSITE-ProRule" id="PRU01191"/>
    </source>
</evidence>
<reference evidence="4 5" key="1">
    <citation type="journal article" date="2019" name="Nat. Plants">
        <title>Stout camphor tree genome fills gaps in understanding of flowering plant genome evolution.</title>
        <authorList>
            <person name="Chaw S.M."/>
            <person name="Liu Y.C."/>
            <person name="Wu Y.W."/>
            <person name="Wang H.Y."/>
            <person name="Lin C.I."/>
            <person name="Wu C.S."/>
            <person name="Ke H.M."/>
            <person name="Chang L.Y."/>
            <person name="Hsu C.Y."/>
            <person name="Yang H.T."/>
            <person name="Sudianto E."/>
            <person name="Hsu M.H."/>
            <person name="Wu K.P."/>
            <person name="Wang L.N."/>
            <person name="Leebens-Mack J.H."/>
            <person name="Tsai I.J."/>
        </authorList>
    </citation>
    <scope>NUCLEOTIDE SEQUENCE [LARGE SCALE GENOMIC DNA]</scope>
    <source>
        <strain evidence="5">cv. Chaw 1501</strain>
        <tissue evidence="4">Young leaves</tissue>
    </source>
</reference>
<evidence type="ECO:0000256" key="2">
    <source>
        <dbReference type="ARBA" id="ARBA00023163"/>
    </source>
</evidence>
<accession>A0A3S3NFR1</accession>
<gene>
    <name evidence="4" type="ORF">CKAN_02350300</name>
</gene>
<comment type="similarity">
    <text evidence="3">Belongs to the GRAS family.</text>
</comment>
<dbReference type="OrthoDB" id="770224at2759"/>
<comment type="caution">
    <text evidence="4">The sequence shown here is derived from an EMBL/GenBank/DDBJ whole genome shotgun (WGS) entry which is preliminary data.</text>
</comment>
<dbReference type="STRING" id="337451.A0A3S3NFR1"/>
<keyword evidence="5" id="KW-1185">Reference proteome</keyword>
<name>A0A3S3NFR1_9MAGN</name>
<dbReference type="PROSITE" id="PS50985">
    <property type="entry name" value="GRAS"/>
    <property type="match status" value="1"/>
</dbReference>
<evidence type="ECO:0000256" key="1">
    <source>
        <dbReference type="ARBA" id="ARBA00023015"/>
    </source>
</evidence>